<evidence type="ECO:0000259" key="6">
    <source>
        <dbReference type="Pfam" id="PF04893"/>
    </source>
</evidence>
<evidence type="ECO:0000313" key="7">
    <source>
        <dbReference type="EMBL" id="ACL16590.1"/>
    </source>
</evidence>
<dbReference type="eggNOG" id="arCOG02054">
    <property type="taxonomic scope" value="Archaea"/>
</dbReference>
<feature type="transmembrane region" description="Helical" evidence="5">
    <location>
        <begin position="68"/>
        <end position="92"/>
    </location>
</feature>
<accession>B8GHI5</accession>
<dbReference type="GeneID" id="7271533"/>
<comment type="subcellular location">
    <subcellularLocation>
        <location evidence="1">Membrane</location>
        <topology evidence="1">Multi-pass membrane protein</topology>
    </subcellularLocation>
</comment>
<dbReference type="HOGENOM" id="CLU_111437_0_0_2"/>
<dbReference type="OrthoDB" id="116519at2157"/>
<feature type="transmembrane region" description="Helical" evidence="5">
    <location>
        <begin position="157"/>
        <end position="179"/>
    </location>
</feature>
<evidence type="ECO:0000256" key="5">
    <source>
        <dbReference type="SAM" id="Phobius"/>
    </source>
</evidence>
<evidence type="ECO:0000256" key="3">
    <source>
        <dbReference type="ARBA" id="ARBA00022989"/>
    </source>
</evidence>
<evidence type="ECO:0000256" key="2">
    <source>
        <dbReference type="ARBA" id="ARBA00022692"/>
    </source>
</evidence>
<keyword evidence="3 5" id="KW-1133">Transmembrane helix</keyword>
<keyword evidence="2 5" id="KW-0812">Transmembrane</keyword>
<gene>
    <name evidence="7" type="ordered locus">Mpal_1255</name>
</gene>
<name>B8GHI5_METPE</name>
<feature type="transmembrane region" description="Helical" evidence="5">
    <location>
        <begin position="191"/>
        <end position="211"/>
    </location>
</feature>
<dbReference type="STRING" id="521011.Mpal_1255"/>
<dbReference type="EMBL" id="CP001338">
    <property type="protein sequence ID" value="ACL16590.1"/>
    <property type="molecule type" value="Genomic_DNA"/>
</dbReference>
<protein>
    <recommendedName>
        <fullName evidence="6">Yip1 domain-containing protein</fullName>
    </recommendedName>
</protein>
<evidence type="ECO:0000313" key="8">
    <source>
        <dbReference type="Proteomes" id="UP000002457"/>
    </source>
</evidence>
<dbReference type="Pfam" id="PF04893">
    <property type="entry name" value="Yip1"/>
    <property type="match status" value="1"/>
</dbReference>
<dbReference type="RefSeq" id="WP_012617909.1">
    <property type="nucleotide sequence ID" value="NC_011832.1"/>
</dbReference>
<dbReference type="GO" id="GO:0016020">
    <property type="term" value="C:membrane"/>
    <property type="evidence" value="ECO:0007669"/>
    <property type="project" value="UniProtKB-SubCell"/>
</dbReference>
<feature type="transmembrane region" description="Helical" evidence="5">
    <location>
        <begin position="112"/>
        <end position="136"/>
    </location>
</feature>
<feature type="transmembrane region" description="Helical" evidence="5">
    <location>
        <begin position="26"/>
        <end position="47"/>
    </location>
</feature>
<keyword evidence="8" id="KW-1185">Reference proteome</keyword>
<evidence type="ECO:0000256" key="1">
    <source>
        <dbReference type="ARBA" id="ARBA00004141"/>
    </source>
</evidence>
<dbReference type="Proteomes" id="UP000002457">
    <property type="component" value="Chromosome"/>
</dbReference>
<reference evidence="7 8" key="1">
    <citation type="journal article" date="2015" name="Genome Announc.">
        <title>Complete Genome Sequence of Methanosphaerula palustris E1-9CT, a Hydrogenotrophic Methanogen Isolated from a Minerotrophic Fen Peatland.</title>
        <authorList>
            <person name="Cadillo-Quiroz H."/>
            <person name="Browne P."/>
            <person name="Kyrpides N."/>
            <person name="Woyke T."/>
            <person name="Goodwin L."/>
            <person name="Detter C."/>
            <person name="Yavitt J.B."/>
            <person name="Zinder S.H."/>
        </authorList>
    </citation>
    <scope>NUCLEOTIDE SEQUENCE [LARGE SCALE GENOMIC DNA]</scope>
    <source>
        <strain evidence="8">ATCC BAA-1556 / DSM 19958 / E1-9c</strain>
    </source>
</reference>
<evidence type="ECO:0000256" key="4">
    <source>
        <dbReference type="ARBA" id="ARBA00023136"/>
    </source>
</evidence>
<dbReference type="TCDB" id="9.B.29.2.7">
    <property type="family name" value="the 4-5 tms putative chaperone (4-5pc) family"/>
</dbReference>
<organism evidence="7 8">
    <name type="scientific">Methanosphaerula palustris (strain ATCC BAA-1556 / DSM 19958 / E1-9c)</name>
    <dbReference type="NCBI Taxonomy" id="521011"/>
    <lineage>
        <taxon>Archaea</taxon>
        <taxon>Methanobacteriati</taxon>
        <taxon>Methanobacteriota</taxon>
        <taxon>Stenosarchaea group</taxon>
        <taxon>Methanomicrobia</taxon>
        <taxon>Methanomicrobiales</taxon>
        <taxon>Methanoregulaceae</taxon>
        <taxon>Methanosphaerula</taxon>
    </lineage>
</organism>
<sequence length="212" mass="22873">MDNKFLTILTAPQNFFIGIEERPVSLGIPAVIVLLMGIVSAISAYIVTGVTMQVLPASSQQMIGIIQGIGAISAIIVVLVMWFIMAGIFYLISMAFNGTGDFKRVLEVTGYGYIPSLIGSIISLPLMFQYLSTIHLPSIADPTLMQSAMTGMMKTPSMAVISLIGIVFLLWSANIWIFGVREARHLTTRNAVITVGIPVLVSVLFSIYGLIA</sequence>
<dbReference type="KEGG" id="mpl:Mpal_1255"/>
<keyword evidence="4 5" id="KW-0472">Membrane</keyword>
<dbReference type="AlphaFoldDB" id="B8GHI5"/>
<feature type="domain" description="Yip1" evidence="6">
    <location>
        <begin position="7"/>
        <end position="208"/>
    </location>
</feature>
<proteinExistence type="predicted"/>
<dbReference type="InterPro" id="IPR006977">
    <property type="entry name" value="Yip1_dom"/>
</dbReference>